<dbReference type="Proteomes" id="UP000025227">
    <property type="component" value="Unplaced"/>
</dbReference>
<keyword evidence="1" id="KW-1185">Reference proteome</keyword>
<evidence type="ECO:0000313" key="2">
    <source>
        <dbReference type="WBParaSite" id="HCON_00190610-00001"/>
    </source>
</evidence>
<dbReference type="WBParaSite" id="HCON_00190610-00001">
    <property type="protein sequence ID" value="HCON_00190610-00001"/>
    <property type="gene ID" value="HCON_00190610"/>
</dbReference>
<dbReference type="AlphaFoldDB" id="A0A7I4Z8E6"/>
<evidence type="ECO:0000313" key="1">
    <source>
        <dbReference type="Proteomes" id="UP000025227"/>
    </source>
</evidence>
<protein>
    <submittedName>
        <fullName evidence="2">Reverse transcriptase domain-containing protein</fullName>
    </submittedName>
</protein>
<reference evidence="2" key="1">
    <citation type="submission" date="2020-12" db="UniProtKB">
        <authorList>
            <consortium name="WormBaseParasite"/>
        </authorList>
    </citation>
    <scope>IDENTIFICATION</scope>
    <source>
        <strain evidence="2">MHco3</strain>
    </source>
</reference>
<sequence length="151" mass="17264">MGWEGMGVKVDGRCLHHPGFADDIVLTTPSIQQAERMLAEFDKLTKPMFMRNGLVPDAPFTLNGTNISECSSYAYLGRKVNMMNDLTQELSRRKRAACACLRREIEYQVGPDTLCDIVVTVESRRFLTRSIYRMKLLPFGRYHPVVELNDM</sequence>
<organism evidence="1 2">
    <name type="scientific">Haemonchus contortus</name>
    <name type="common">Barber pole worm</name>
    <dbReference type="NCBI Taxonomy" id="6289"/>
    <lineage>
        <taxon>Eukaryota</taxon>
        <taxon>Metazoa</taxon>
        <taxon>Ecdysozoa</taxon>
        <taxon>Nematoda</taxon>
        <taxon>Chromadorea</taxon>
        <taxon>Rhabditida</taxon>
        <taxon>Rhabditina</taxon>
        <taxon>Rhabditomorpha</taxon>
        <taxon>Strongyloidea</taxon>
        <taxon>Trichostrongylidae</taxon>
        <taxon>Haemonchus</taxon>
    </lineage>
</organism>
<dbReference type="OMA" id="HTRFADD"/>
<name>A0A7I4Z8E6_HAECO</name>
<accession>A0A7I4Z8E6</accession>
<proteinExistence type="predicted"/>